<organism evidence="2">
    <name type="scientific">Ostreococcus tauri</name>
    <name type="common">Marine green alga</name>
    <dbReference type="NCBI Taxonomy" id="70448"/>
    <lineage>
        <taxon>Eukaryota</taxon>
        <taxon>Viridiplantae</taxon>
        <taxon>Chlorophyta</taxon>
        <taxon>Mamiellophyceae</taxon>
        <taxon>Mamiellales</taxon>
        <taxon>Bathycoccaceae</taxon>
        <taxon>Ostreococcus</taxon>
    </lineage>
</organism>
<evidence type="ECO:0000313" key="2">
    <source>
        <dbReference type="EMBL" id="OUS41728.1"/>
    </source>
</evidence>
<feature type="compositionally biased region" description="Low complexity" evidence="1">
    <location>
        <begin position="27"/>
        <end position="36"/>
    </location>
</feature>
<dbReference type="EMBL" id="KZ155840">
    <property type="protein sequence ID" value="OUS41765.1"/>
    <property type="molecule type" value="Genomic_DNA"/>
</dbReference>
<feature type="region of interest" description="Disordered" evidence="1">
    <location>
        <begin position="20"/>
        <end position="67"/>
    </location>
</feature>
<reference evidence="2" key="1">
    <citation type="submission" date="2017-04" db="EMBL/GenBank/DDBJ databases">
        <title>Population genomics of picophytoplankton unveils novel chromosome hypervariability.</title>
        <authorList>
            <consortium name="DOE Joint Genome Institute"/>
            <person name="Blanc-Mathieu R."/>
            <person name="Krasovec M."/>
            <person name="Hebrard M."/>
            <person name="Yau S."/>
            <person name="Desgranges E."/>
            <person name="Martin J."/>
            <person name="Schackwitz W."/>
            <person name="Kuo A."/>
            <person name="Salin G."/>
            <person name="Donnadieu C."/>
            <person name="Desdevises Y."/>
            <person name="Sanchez-Ferandin S."/>
            <person name="Moreau H."/>
            <person name="Rivals E."/>
            <person name="Grigoriev I.V."/>
            <person name="Grimsley N."/>
            <person name="Eyre-Walker A."/>
            <person name="Piganeau G."/>
        </authorList>
    </citation>
    <scope>NUCLEOTIDE SEQUENCE [LARGE SCALE GENOMIC DNA]</scope>
    <source>
        <strain evidence="2">RCC 1115</strain>
    </source>
</reference>
<accession>A0A1Y5HWQ5</accession>
<feature type="non-terminal residue" evidence="2">
    <location>
        <position position="1"/>
    </location>
</feature>
<dbReference type="EMBL" id="KZ155840">
    <property type="protein sequence ID" value="OUS41728.1"/>
    <property type="molecule type" value="Genomic_DNA"/>
</dbReference>
<protein>
    <submittedName>
        <fullName evidence="2">Uncharacterized protein</fullName>
    </submittedName>
</protein>
<dbReference type="Proteomes" id="UP000195557">
    <property type="component" value="Unassembled WGS sequence"/>
</dbReference>
<dbReference type="AlphaFoldDB" id="A0A1Y5HWQ5"/>
<evidence type="ECO:0000256" key="1">
    <source>
        <dbReference type="SAM" id="MobiDB-lite"/>
    </source>
</evidence>
<name>A0A1Y5HWQ5_OSTTA</name>
<proteinExistence type="predicted"/>
<sequence>LGRSWLLACRETIRRAMRCTRESLPGRSSARSASQSRSHHLRNAQNRCNARGHTNGITQRVDQRRFT</sequence>
<evidence type="ECO:0000313" key="3">
    <source>
        <dbReference type="EMBL" id="OUS41765.1"/>
    </source>
</evidence>
<gene>
    <name evidence="2" type="ORF">BE221DRAFT_64682</name>
    <name evidence="3" type="ORF">BE221DRAFT_64733</name>
</gene>